<evidence type="ECO:0000256" key="2">
    <source>
        <dbReference type="ARBA" id="ARBA00022679"/>
    </source>
</evidence>
<dbReference type="EMBL" id="AJWZ01007505">
    <property type="protein sequence ID" value="EKC56720.1"/>
    <property type="molecule type" value="Genomic_DNA"/>
</dbReference>
<comment type="pathway">
    <text evidence="1">Cell wall biogenesis; peptidoglycan biosynthesis.</text>
</comment>
<comment type="caution">
    <text evidence="7">The sequence shown here is derived from an EMBL/GenBank/DDBJ whole genome shotgun (WGS) entry which is preliminary data.</text>
</comment>
<dbReference type="GO" id="GO:0009252">
    <property type="term" value="P:peptidoglycan biosynthetic process"/>
    <property type="evidence" value="ECO:0007669"/>
    <property type="project" value="UniProtKB-UniPathway"/>
</dbReference>
<gene>
    <name evidence="7" type="ORF">OBE_10920</name>
</gene>
<feature type="domain" description="L,D-TPase catalytic" evidence="6">
    <location>
        <begin position="1"/>
        <end position="89"/>
    </location>
</feature>
<dbReference type="AlphaFoldDB" id="K1SS95"/>
<dbReference type="InterPro" id="IPR005490">
    <property type="entry name" value="LD_TPept_cat_dom"/>
</dbReference>
<evidence type="ECO:0000313" key="7">
    <source>
        <dbReference type="EMBL" id="EKC56720.1"/>
    </source>
</evidence>
<keyword evidence="4" id="KW-0573">Peptidoglycan synthesis</keyword>
<evidence type="ECO:0000256" key="1">
    <source>
        <dbReference type="ARBA" id="ARBA00004752"/>
    </source>
</evidence>
<evidence type="ECO:0000256" key="4">
    <source>
        <dbReference type="ARBA" id="ARBA00022984"/>
    </source>
</evidence>
<feature type="non-terminal residue" evidence="7">
    <location>
        <position position="1"/>
    </location>
</feature>
<dbReference type="CDD" id="cd16913">
    <property type="entry name" value="YkuD_like"/>
    <property type="match status" value="1"/>
</dbReference>
<organism evidence="7">
    <name type="scientific">human gut metagenome</name>
    <dbReference type="NCBI Taxonomy" id="408170"/>
    <lineage>
        <taxon>unclassified sequences</taxon>
        <taxon>metagenomes</taxon>
        <taxon>organismal metagenomes</taxon>
    </lineage>
</organism>
<proteinExistence type="predicted"/>
<keyword evidence="2" id="KW-0808">Transferase</keyword>
<dbReference type="GO" id="GO:0016740">
    <property type="term" value="F:transferase activity"/>
    <property type="evidence" value="ECO:0007669"/>
    <property type="project" value="UniProtKB-KW"/>
</dbReference>
<dbReference type="InterPro" id="IPR038063">
    <property type="entry name" value="Transpep_catalytic_dom"/>
</dbReference>
<keyword evidence="5" id="KW-0961">Cell wall biogenesis/degradation</keyword>
<dbReference type="Gene3D" id="2.40.440.10">
    <property type="entry name" value="L,D-transpeptidase catalytic domain-like"/>
    <property type="match status" value="1"/>
</dbReference>
<sequence>GNYSILHHAFVCGPGRTTPIGTFRTPFKAAWHPLQGCWGQYCTQITGNYLFHSSPYNSPNKNDLSYRLYNQLGTVCSHGCVRLTVADAK</sequence>
<evidence type="ECO:0000259" key="6">
    <source>
        <dbReference type="PROSITE" id="PS52029"/>
    </source>
</evidence>
<evidence type="ECO:0000256" key="5">
    <source>
        <dbReference type="ARBA" id="ARBA00023316"/>
    </source>
</evidence>
<dbReference type="UniPathway" id="UPA00219"/>
<dbReference type="GO" id="GO:0071555">
    <property type="term" value="P:cell wall organization"/>
    <property type="evidence" value="ECO:0007669"/>
    <property type="project" value="UniProtKB-KW"/>
</dbReference>
<reference evidence="7" key="1">
    <citation type="journal article" date="2013" name="Environ. Microbiol.">
        <title>Microbiota from the distal guts of lean and obese adolescents exhibit partial functional redundancy besides clear differences in community structure.</title>
        <authorList>
            <person name="Ferrer M."/>
            <person name="Ruiz A."/>
            <person name="Lanza F."/>
            <person name="Haange S.B."/>
            <person name="Oberbach A."/>
            <person name="Till H."/>
            <person name="Bargiela R."/>
            <person name="Campoy C."/>
            <person name="Segura M.T."/>
            <person name="Richter M."/>
            <person name="von Bergen M."/>
            <person name="Seifert J."/>
            <person name="Suarez A."/>
        </authorList>
    </citation>
    <scope>NUCLEOTIDE SEQUENCE</scope>
</reference>
<protein>
    <submittedName>
        <fullName evidence="7">ErfK/YbiS/YcfS/YnhG family protein</fullName>
    </submittedName>
</protein>
<evidence type="ECO:0000256" key="3">
    <source>
        <dbReference type="ARBA" id="ARBA00022960"/>
    </source>
</evidence>
<dbReference type="SUPFAM" id="SSF141523">
    <property type="entry name" value="L,D-transpeptidase catalytic domain-like"/>
    <property type="match status" value="1"/>
</dbReference>
<name>K1SS95_9ZZZZ</name>
<dbReference type="PROSITE" id="PS52029">
    <property type="entry name" value="LD_TPASE"/>
    <property type="match status" value="1"/>
</dbReference>
<keyword evidence="3" id="KW-0133">Cell shape</keyword>
<dbReference type="GO" id="GO:0008360">
    <property type="term" value="P:regulation of cell shape"/>
    <property type="evidence" value="ECO:0007669"/>
    <property type="project" value="UniProtKB-KW"/>
</dbReference>
<accession>K1SS95</accession>
<dbReference type="Pfam" id="PF03734">
    <property type="entry name" value="YkuD"/>
    <property type="match status" value="1"/>
</dbReference>